<proteinExistence type="inferred from homology"/>
<dbReference type="Proteomes" id="UP000887575">
    <property type="component" value="Unassembled WGS sequence"/>
</dbReference>
<evidence type="ECO:0000256" key="8">
    <source>
        <dbReference type="ARBA" id="ARBA00022786"/>
    </source>
</evidence>
<sequence length="167" mass="18987">MDCSAEVLSAFECPVCLEYMLPPYLQCQSGHLVCGNCRPKLQLEKIANTVKFPCKFSNSGCGSIFHHYDKVDHEETCEFRPYSCPCPGASCRWQGALQEVMPHLMKIREDIVFLATDINLPDGVDWVMMQSCFGYHFMLVLGKRKRETLCTDLNCQLSVVAFYGKPR</sequence>
<dbReference type="GO" id="GO:0005737">
    <property type="term" value="C:cytoplasm"/>
    <property type="evidence" value="ECO:0007669"/>
    <property type="project" value="TreeGrafter"/>
</dbReference>
<dbReference type="InterPro" id="IPR013010">
    <property type="entry name" value="Znf_SIAH"/>
</dbReference>
<dbReference type="Gene3D" id="3.30.40.10">
    <property type="entry name" value="Zinc/RING finger domain, C3HC4 (zinc finger)"/>
    <property type="match status" value="1"/>
</dbReference>
<dbReference type="WBParaSite" id="MBELARI_LOCUS6316">
    <property type="protein sequence ID" value="MBELARI_LOCUS6316"/>
    <property type="gene ID" value="MBELARI_LOCUS6316"/>
</dbReference>
<keyword evidence="9" id="KW-0862">Zinc</keyword>
<dbReference type="Gene3D" id="2.60.210.10">
    <property type="entry name" value="Apoptosis, Tumor Necrosis Factor Receptor Associated Protein 2, Chain A"/>
    <property type="match status" value="1"/>
</dbReference>
<dbReference type="FunFam" id="3.30.40.10:FF:000041">
    <property type="entry name" value="E3 ubiquitin-protein ligase SINAT3"/>
    <property type="match status" value="1"/>
</dbReference>
<comment type="similarity">
    <text evidence="3">Belongs to the SINA (Seven in absentia) family.</text>
</comment>
<comment type="catalytic activity">
    <reaction evidence="1">
        <text>S-ubiquitinyl-[E2 ubiquitin-conjugating enzyme]-L-cysteine + [acceptor protein]-L-lysine = [E2 ubiquitin-conjugating enzyme]-L-cysteine + N(6)-ubiquitinyl-[acceptor protein]-L-lysine.</text>
        <dbReference type="EC" id="2.3.2.27"/>
    </reaction>
</comment>
<dbReference type="AlphaFoldDB" id="A0AAF3FHM1"/>
<evidence type="ECO:0000259" key="11">
    <source>
        <dbReference type="PROSITE" id="PS51081"/>
    </source>
</evidence>
<dbReference type="InterPro" id="IPR008974">
    <property type="entry name" value="TRAF-like"/>
</dbReference>
<keyword evidence="6" id="KW-0479">Metal-binding</keyword>
<dbReference type="PROSITE" id="PS51081">
    <property type="entry name" value="ZF_SIAH"/>
    <property type="match status" value="1"/>
</dbReference>
<dbReference type="InterPro" id="IPR049548">
    <property type="entry name" value="Sina-like_RING"/>
</dbReference>
<evidence type="ECO:0000256" key="3">
    <source>
        <dbReference type="ARBA" id="ARBA00009119"/>
    </source>
</evidence>
<dbReference type="GO" id="GO:0043161">
    <property type="term" value="P:proteasome-mediated ubiquitin-dependent protein catabolic process"/>
    <property type="evidence" value="ECO:0007669"/>
    <property type="project" value="TreeGrafter"/>
</dbReference>
<comment type="pathway">
    <text evidence="2">Protein modification; protein ubiquitination.</text>
</comment>
<evidence type="ECO:0000256" key="7">
    <source>
        <dbReference type="ARBA" id="ARBA00022771"/>
    </source>
</evidence>
<evidence type="ECO:0000313" key="13">
    <source>
        <dbReference type="WBParaSite" id="MBELARI_LOCUS6316"/>
    </source>
</evidence>
<dbReference type="GO" id="GO:0031624">
    <property type="term" value="F:ubiquitin conjugating enzyme binding"/>
    <property type="evidence" value="ECO:0007669"/>
    <property type="project" value="TreeGrafter"/>
</dbReference>
<evidence type="ECO:0000256" key="2">
    <source>
        <dbReference type="ARBA" id="ARBA00004906"/>
    </source>
</evidence>
<evidence type="ECO:0000256" key="1">
    <source>
        <dbReference type="ARBA" id="ARBA00000900"/>
    </source>
</evidence>
<keyword evidence="7 10" id="KW-0863">Zinc-finger</keyword>
<keyword evidence="12" id="KW-1185">Reference proteome</keyword>
<dbReference type="Pfam" id="PF21361">
    <property type="entry name" value="Sina_ZnF"/>
    <property type="match status" value="1"/>
</dbReference>
<evidence type="ECO:0000256" key="4">
    <source>
        <dbReference type="ARBA" id="ARBA00012483"/>
    </source>
</evidence>
<dbReference type="Pfam" id="PF21362">
    <property type="entry name" value="Sina_RING"/>
    <property type="match status" value="1"/>
</dbReference>
<organism evidence="12 13">
    <name type="scientific">Mesorhabditis belari</name>
    <dbReference type="NCBI Taxonomy" id="2138241"/>
    <lineage>
        <taxon>Eukaryota</taxon>
        <taxon>Metazoa</taxon>
        <taxon>Ecdysozoa</taxon>
        <taxon>Nematoda</taxon>
        <taxon>Chromadorea</taxon>
        <taxon>Rhabditida</taxon>
        <taxon>Rhabditina</taxon>
        <taxon>Rhabditomorpha</taxon>
        <taxon>Rhabditoidea</taxon>
        <taxon>Rhabditidae</taxon>
        <taxon>Mesorhabditinae</taxon>
        <taxon>Mesorhabditis</taxon>
    </lineage>
</organism>
<dbReference type="InterPro" id="IPR004162">
    <property type="entry name" value="SINA-like_animal"/>
</dbReference>
<evidence type="ECO:0000256" key="6">
    <source>
        <dbReference type="ARBA" id="ARBA00022723"/>
    </source>
</evidence>
<evidence type="ECO:0000256" key="10">
    <source>
        <dbReference type="PROSITE-ProRule" id="PRU00455"/>
    </source>
</evidence>
<dbReference type="SUPFAM" id="SSF49599">
    <property type="entry name" value="TRAF domain-like"/>
    <property type="match status" value="1"/>
</dbReference>
<dbReference type="GO" id="GO:0008270">
    <property type="term" value="F:zinc ion binding"/>
    <property type="evidence" value="ECO:0007669"/>
    <property type="project" value="UniProtKB-KW"/>
</dbReference>
<dbReference type="PANTHER" id="PTHR45877">
    <property type="entry name" value="E3 UBIQUITIN-PROTEIN LIGASE SIAH2"/>
    <property type="match status" value="1"/>
</dbReference>
<evidence type="ECO:0000313" key="12">
    <source>
        <dbReference type="Proteomes" id="UP000887575"/>
    </source>
</evidence>
<keyword evidence="5" id="KW-0808">Transferase</keyword>
<evidence type="ECO:0000256" key="5">
    <source>
        <dbReference type="ARBA" id="ARBA00022679"/>
    </source>
</evidence>
<reference evidence="13" key="1">
    <citation type="submission" date="2024-02" db="UniProtKB">
        <authorList>
            <consortium name="WormBaseParasite"/>
        </authorList>
    </citation>
    <scope>IDENTIFICATION</scope>
</reference>
<dbReference type="InterPro" id="IPR013083">
    <property type="entry name" value="Znf_RING/FYVE/PHD"/>
</dbReference>
<accession>A0AAF3FHM1</accession>
<evidence type="ECO:0000256" key="9">
    <source>
        <dbReference type="ARBA" id="ARBA00022833"/>
    </source>
</evidence>
<dbReference type="GO" id="GO:0061630">
    <property type="term" value="F:ubiquitin protein ligase activity"/>
    <property type="evidence" value="ECO:0007669"/>
    <property type="project" value="UniProtKB-EC"/>
</dbReference>
<dbReference type="EC" id="2.3.2.27" evidence="4"/>
<feature type="domain" description="SIAH-type" evidence="11">
    <location>
        <begin position="49"/>
        <end position="109"/>
    </location>
</feature>
<name>A0AAF3FHM1_9BILA</name>
<protein>
    <recommendedName>
        <fullName evidence="4">RING-type E3 ubiquitin transferase</fullName>
        <ecNumber evidence="4">2.3.2.27</ecNumber>
    </recommendedName>
</protein>
<keyword evidence="8" id="KW-0833">Ubl conjugation pathway</keyword>
<dbReference type="PANTHER" id="PTHR45877:SF2">
    <property type="entry name" value="E3 UBIQUITIN-PROTEIN LIGASE SINA-RELATED"/>
    <property type="match status" value="1"/>
</dbReference>